<name>A0ABS5V603_9GAMM</name>
<evidence type="ECO:0000259" key="9">
    <source>
        <dbReference type="PROSITE" id="PS52029"/>
    </source>
</evidence>
<reference evidence="10 11" key="1">
    <citation type="submission" date="2021-05" db="EMBL/GenBank/DDBJ databases">
        <title>Shewanella sp. JM162201.</title>
        <authorList>
            <person name="Xu S."/>
            <person name="Li A."/>
        </authorList>
    </citation>
    <scope>NUCLEOTIDE SEQUENCE [LARGE SCALE GENOMIC DNA]</scope>
    <source>
        <strain evidence="10 11">JM162201</strain>
    </source>
</reference>
<keyword evidence="4 7" id="KW-0133">Cell shape</keyword>
<comment type="similarity">
    <text evidence="2">Belongs to the YkuD family.</text>
</comment>
<feature type="region of interest" description="Disordered" evidence="8">
    <location>
        <begin position="62"/>
        <end position="84"/>
    </location>
</feature>
<dbReference type="Pfam" id="PF03734">
    <property type="entry name" value="YkuD"/>
    <property type="match status" value="1"/>
</dbReference>
<dbReference type="SUPFAM" id="SSF141523">
    <property type="entry name" value="L,D-transpeptidase catalytic domain-like"/>
    <property type="match status" value="1"/>
</dbReference>
<evidence type="ECO:0000256" key="6">
    <source>
        <dbReference type="ARBA" id="ARBA00023316"/>
    </source>
</evidence>
<dbReference type="PROSITE" id="PS52029">
    <property type="entry name" value="LD_TPASE"/>
    <property type="match status" value="1"/>
</dbReference>
<dbReference type="InterPro" id="IPR038063">
    <property type="entry name" value="Transpep_catalytic_dom"/>
</dbReference>
<organism evidence="10 11">
    <name type="scientific">Shewanella jiangmenensis</name>
    <dbReference type="NCBI Taxonomy" id="2837387"/>
    <lineage>
        <taxon>Bacteria</taxon>
        <taxon>Pseudomonadati</taxon>
        <taxon>Pseudomonadota</taxon>
        <taxon>Gammaproteobacteria</taxon>
        <taxon>Alteromonadales</taxon>
        <taxon>Shewanellaceae</taxon>
        <taxon>Shewanella</taxon>
    </lineage>
</organism>
<dbReference type="SUPFAM" id="SSF47090">
    <property type="entry name" value="PGBD-like"/>
    <property type="match status" value="1"/>
</dbReference>
<dbReference type="Pfam" id="PF01471">
    <property type="entry name" value="PG_binding_1"/>
    <property type="match status" value="1"/>
</dbReference>
<keyword evidence="5 7" id="KW-0573">Peptidoglycan synthesis</keyword>
<dbReference type="InterPro" id="IPR002477">
    <property type="entry name" value="Peptidoglycan-bd-like"/>
</dbReference>
<dbReference type="InterPro" id="IPR036365">
    <property type="entry name" value="PGBD-like_sf"/>
</dbReference>
<evidence type="ECO:0000256" key="3">
    <source>
        <dbReference type="ARBA" id="ARBA00022679"/>
    </source>
</evidence>
<evidence type="ECO:0000313" key="10">
    <source>
        <dbReference type="EMBL" id="MBT1445884.1"/>
    </source>
</evidence>
<comment type="pathway">
    <text evidence="1 7">Cell wall biogenesis; peptidoglycan biosynthesis.</text>
</comment>
<dbReference type="Proteomes" id="UP001195903">
    <property type="component" value="Unassembled WGS sequence"/>
</dbReference>
<dbReference type="CDD" id="cd16913">
    <property type="entry name" value="YkuD_like"/>
    <property type="match status" value="1"/>
</dbReference>
<dbReference type="InterPro" id="IPR005490">
    <property type="entry name" value="LD_TPept_cat_dom"/>
</dbReference>
<evidence type="ECO:0000256" key="2">
    <source>
        <dbReference type="ARBA" id="ARBA00005992"/>
    </source>
</evidence>
<accession>A0ABS5V603</accession>
<dbReference type="InterPro" id="IPR052905">
    <property type="entry name" value="LD-transpeptidase_YkuD-like"/>
</dbReference>
<dbReference type="InterPro" id="IPR036366">
    <property type="entry name" value="PGBDSf"/>
</dbReference>
<evidence type="ECO:0000256" key="4">
    <source>
        <dbReference type="ARBA" id="ARBA00022960"/>
    </source>
</evidence>
<dbReference type="PANTHER" id="PTHR41533:SF1">
    <property type="entry name" value="L,D-TRANSPEPTIDASE YCBB-RELATED"/>
    <property type="match status" value="1"/>
</dbReference>
<dbReference type="Gene3D" id="2.40.440.10">
    <property type="entry name" value="L,D-transpeptidase catalytic domain-like"/>
    <property type="match status" value="1"/>
</dbReference>
<dbReference type="EMBL" id="JAHEPS010000006">
    <property type="protein sequence ID" value="MBT1445884.1"/>
    <property type="molecule type" value="Genomic_DNA"/>
</dbReference>
<keyword evidence="6 7" id="KW-0961">Cell wall biogenesis/degradation</keyword>
<dbReference type="PANTHER" id="PTHR41533">
    <property type="entry name" value="L,D-TRANSPEPTIDASE HI_1667-RELATED"/>
    <property type="match status" value="1"/>
</dbReference>
<feature type="active site" description="Nucleophile" evidence="7">
    <location>
        <position position="398"/>
    </location>
</feature>
<feature type="domain" description="L,D-TPase catalytic" evidence="9">
    <location>
        <begin position="247"/>
        <end position="419"/>
    </location>
</feature>
<gene>
    <name evidence="10" type="ORF">KJI95_15365</name>
</gene>
<dbReference type="RefSeq" id="WP_214508068.1">
    <property type="nucleotide sequence ID" value="NZ_JAHEPS010000006.1"/>
</dbReference>
<evidence type="ECO:0000313" key="11">
    <source>
        <dbReference type="Proteomes" id="UP001195903"/>
    </source>
</evidence>
<evidence type="ECO:0000256" key="5">
    <source>
        <dbReference type="ARBA" id="ARBA00022984"/>
    </source>
</evidence>
<evidence type="ECO:0000256" key="1">
    <source>
        <dbReference type="ARBA" id="ARBA00004752"/>
    </source>
</evidence>
<sequence length="468" mass="52236">MATLLLLVSPDSDGRLRDVVVSMDLDERALMRDIALLGETWQALGLGSQHLSHQGLNHHELNNNDLTIGPESAVPTPADESAQVDLESATGNHQLTQEASPERAGEAELAATLRALEPDGDYPALMRQIRHLLQLAAADWPSLTLEQPLRPGDTFFEMQTLITMLQALAEASSDPLSDGQAITETGYYDGALVEAVKAFQRRHGLSQDGVIGPKTLKWLNMTPKARATLLARGYVKKTRESRALPESYVLVNIPGFSLALVDRGNTVLSSRVIVGKLSRKTPLLESEISAVVVNPSWRVPRRLVKQDVLPKVARDGSYLAHKGFIVTDYDGVEVHETPAFFQQAALGAFPYRLEQRPGDHNSLGRFKLHFANDDSIYLHDTPEKHLYGRANRALSSGCVRVEKIAELADWFARNRVTDARRWQQTLAEPHTTRWFSMKQTMPVRFVYWTSWIDSEGRAQYRDDIYGLL</sequence>
<comment type="caution">
    <text evidence="10">The sequence shown here is derived from an EMBL/GenBank/DDBJ whole genome shotgun (WGS) entry which is preliminary data.</text>
</comment>
<evidence type="ECO:0000256" key="8">
    <source>
        <dbReference type="SAM" id="MobiDB-lite"/>
    </source>
</evidence>
<feature type="active site" description="Proton donor/acceptor" evidence="7">
    <location>
        <position position="379"/>
    </location>
</feature>
<dbReference type="Gene3D" id="1.10.101.10">
    <property type="entry name" value="PGBD-like superfamily/PGBD"/>
    <property type="match status" value="1"/>
</dbReference>
<evidence type="ECO:0000256" key="7">
    <source>
        <dbReference type="PROSITE-ProRule" id="PRU01373"/>
    </source>
</evidence>
<protein>
    <submittedName>
        <fullName evidence="10">L,D-transpeptidase family protein</fullName>
    </submittedName>
</protein>
<keyword evidence="3" id="KW-0808">Transferase</keyword>
<keyword evidence="11" id="KW-1185">Reference proteome</keyword>
<proteinExistence type="inferred from homology"/>